<feature type="compositionally biased region" description="Low complexity" evidence="7">
    <location>
        <begin position="55"/>
        <end position="93"/>
    </location>
</feature>
<feature type="compositionally biased region" description="Polar residues" evidence="7">
    <location>
        <begin position="1498"/>
        <end position="1517"/>
    </location>
</feature>
<feature type="region of interest" description="Disordered" evidence="7">
    <location>
        <begin position="1025"/>
        <end position="1086"/>
    </location>
</feature>
<evidence type="ECO:0000259" key="8">
    <source>
        <dbReference type="Pfam" id="PF12231"/>
    </source>
</evidence>
<evidence type="ECO:0000256" key="5">
    <source>
        <dbReference type="ARBA" id="ARBA00023242"/>
    </source>
</evidence>
<keyword evidence="10" id="KW-1185">Reference proteome</keyword>
<keyword evidence="3" id="KW-0158">Chromosome</keyword>
<feature type="compositionally biased region" description="Polar residues" evidence="7">
    <location>
        <begin position="970"/>
        <end position="984"/>
    </location>
</feature>
<organism evidence="9 10">
    <name type="scientific">Dimargaris cristalligena</name>
    <dbReference type="NCBI Taxonomy" id="215637"/>
    <lineage>
        <taxon>Eukaryota</taxon>
        <taxon>Fungi</taxon>
        <taxon>Fungi incertae sedis</taxon>
        <taxon>Zoopagomycota</taxon>
        <taxon>Kickxellomycotina</taxon>
        <taxon>Dimargaritomycetes</taxon>
        <taxon>Dimargaritales</taxon>
        <taxon>Dimargaritaceae</taxon>
        <taxon>Dimargaris</taxon>
    </lineage>
</organism>
<feature type="compositionally biased region" description="Polar residues" evidence="7">
    <location>
        <begin position="1030"/>
        <end position="1044"/>
    </location>
</feature>
<dbReference type="GO" id="GO:0005634">
    <property type="term" value="C:nucleus"/>
    <property type="evidence" value="ECO:0007669"/>
    <property type="project" value="UniProtKB-SubCell"/>
</dbReference>
<feature type="compositionally biased region" description="Polar residues" evidence="7">
    <location>
        <begin position="1527"/>
        <end position="1536"/>
    </location>
</feature>
<accession>A0A4P9ZXJ6</accession>
<feature type="region of interest" description="Disordered" evidence="7">
    <location>
        <begin position="1"/>
        <end position="109"/>
    </location>
</feature>
<sequence>MPATPASARNKAKQVSFSSCQLGPRSLVSPLTHSVYSPIPAGSPVPRFMGHPEDSSGAASTTSTSTTTTNATTVASTDLTPVPAAPPTATGTPSYLPTHTNPPGLSPAPNVVKGILKTPSKLRQYVSLFASSPRSRPAADSIAAVLEAGASAVSPSPLFQAKLRQAQISEAGGHGPLFPVAWSPEDEFPGTDSDPSTDTCNFAQIAIQLWSAHYQSDAAKTDSTDSSTPLSKCIPKDFDESSPMNVKDESPNLVWAIMDVEQRIELYSGLYHQLRPTTPSVMATIPVDECSSTTNDHQASAELADPSLSVEVAETVDTNTLTSFPPCRALIESAPLFLQAFHTDLKESSNHVISLYALRCLVYWFRIPECTQSVPQDQLEAVLNWILERLAVTQEKTTSGLCLNCIANAQVPSELIQELAPRMVSVTTQILRQCPKSVSIKMEALVVLERAFTVHPPVATQYLSDWFNTLIDYVFSDPPMARMKSERIMRLVYLQFVDPTPQPHEKSTDKGPVDSKLTDLVFKNFLTNNAVAVIDAMNRLFAKGEEKLVTRVWGILIAYLGRQLHKSAMLNPFLKVLEKAFNSRKADVKTTAFRHWRCLIYTLSLDGNLFHEKRVRLIMVPLINCFMFEKNRCIRSVCLRTWVTLVYALGTHLGVFFSIVVEPLLPRALTDPFDEVRSLALYSLEAMVAPALIRLNRDRTSTPTPVTDATPTWQPSRILEYLSFSPYPPNPILTPRWLSYTRQWGTPVDATSASAEDGDPPQAIGSPAAVNIQSMAVEALHCRSLLFQSTGLDLATVLQQFPLIIEWFQFTLGKSLQDTAIEPSADLPPNPLTWSSNTPIDNIDPTNLAITPSDPPSAMASWSDQAMVYLPPDHPESQIDSTRIPLCDNYLASVWDALLYLLQGDPIEITEASDGMNSSPSPSAMATLDPTGLPARPSIEAYINALRTVSQRTDPPCVAKPPTWLYPESETASPPTDDTSNSAPFTPPYHLSELFLFERLVTSLLNSTHLWPLLNDQCITPAGLGLPSDPTATRTSDSSSNTQADGPAGKIGEPGDSGAEIDSDRENGDKTGAFTPPSRQSSVSSPSTLIDALNDLFLAILRHLDRIPIESNDCVQDLIKITWVVWAQWTNAQLAQLSPACRLPTEALTQCLALLLQPMKLLNPEDCSPSLLDQIRSQWTLLFTRLIDHQSGIGEATWGLTFLLLPLYTQLARYWHHGALLTVSSSFFWQTFAFDIVCQTLGTADPTDIAINSPMGLSVFPEALVDALNSQSEPTLFLTDYEHTLQTATSFLYDCYNWLDQVPQDKKQLPVFLQTTFRCICQLLELFPCYFADGAVFQDAHSSLLGALRLWLSDERHYVADQTRQVQALYHTELGQLLRAILRAMALYTKVVDAKLFSIIMPLLTIALTHKSTRLARCAILFWNHLFAPVTGILVPCQADALNQARPISLCYLKSPKYSRTNGNTNPATLAFRPSPIRVVFTVPDAFHQRLLMTRDQLVSQNPANGTNSRSGSPQVSDESDSAPSPDGSTNGSLTATLLPRKRKLSVPAADVNVSKPSQPVIKATKVNSSDTASHQHRSPSSPDDLIELLQDLQDCQAHTNFSSFSIKQLLQIQRYTTSLSNTIVKALESKMDSGNA</sequence>
<dbReference type="STRING" id="215637.A0A4P9ZXJ6"/>
<dbReference type="GO" id="GO:0000723">
    <property type="term" value="P:telomere maintenance"/>
    <property type="evidence" value="ECO:0007669"/>
    <property type="project" value="TreeGrafter"/>
</dbReference>
<proteinExistence type="predicted"/>
<evidence type="ECO:0000256" key="3">
    <source>
        <dbReference type="ARBA" id="ARBA00022454"/>
    </source>
</evidence>
<evidence type="ECO:0000256" key="1">
    <source>
        <dbReference type="ARBA" id="ARBA00004123"/>
    </source>
</evidence>
<dbReference type="InterPro" id="IPR022031">
    <property type="entry name" value="Rif1_N"/>
</dbReference>
<keyword evidence="5" id="KW-0539">Nucleus</keyword>
<evidence type="ECO:0000256" key="7">
    <source>
        <dbReference type="SAM" id="MobiDB-lite"/>
    </source>
</evidence>
<dbReference type="PANTHER" id="PTHR22928:SF3">
    <property type="entry name" value="TELOMERE-ASSOCIATED PROTEIN RIF1"/>
    <property type="match status" value="1"/>
</dbReference>
<gene>
    <name evidence="9" type="ORF">BJ085DRAFT_37892</name>
</gene>
<evidence type="ECO:0000256" key="4">
    <source>
        <dbReference type="ARBA" id="ARBA00022895"/>
    </source>
</evidence>
<keyword evidence="6" id="KW-0131">Cell cycle</keyword>
<evidence type="ECO:0000256" key="2">
    <source>
        <dbReference type="ARBA" id="ARBA00004574"/>
    </source>
</evidence>
<feature type="domain" description="Telomere-associated protein Rif1 N-terminal" evidence="8">
    <location>
        <begin position="325"/>
        <end position="648"/>
    </location>
</feature>
<protein>
    <submittedName>
        <fullName evidence="9">Rap1-interacting factor 1 N terminal-domain-containing protein</fullName>
    </submittedName>
</protein>
<feature type="region of interest" description="Disordered" evidence="7">
    <location>
        <begin position="953"/>
        <end position="985"/>
    </location>
</feature>
<name>A0A4P9ZXJ6_9FUNG</name>
<evidence type="ECO:0000313" key="10">
    <source>
        <dbReference type="Proteomes" id="UP000268162"/>
    </source>
</evidence>
<dbReference type="SUPFAM" id="SSF48371">
    <property type="entry name" value="ARM repeat"/>
    <property type="match status" value="1"/>
</dbReference>
<comment type="subcellular location">
    <subcellularLocation>
        <location evidence="2">Chromosome</location>
        <location evidence="2">Telomere</location>
    </subcellularLocation>
    <subcellularLocation>
        <location evidence="1">Nucleus</location>
    </subcellularLocation>
</comment>
<keyword evidence="4" id="KW-0779">Telomere</keyword>
<dbReference type="Proteomes" id="UP000268162">
    <property type="component" value="Unassembled WGS sequence"/>
</dbReference>
<evidence type="ECO:0000256" key="6">
    <source>
        <dbReference type="ARBA" id="ARBA00023306"/>
    </source>
</evidence>
<dbReference type="Gene3D" id="1.25.10.10">
    <property type="entry name" value="Leucine-rich Repeat Variant"/>
    <property type="match status" value="1"/>
</dbReference>
<dbReference type="GO" id="GO:0140445">
    <property type="term" value="C:chromosome, telomeric repeat region"/>
    <property type="evidence" value="ECO:0007669"/>
    <property type="project" value="TreeGrafter"/>
</dbReference>
<feature type="compositionally biased region" description="Low complexity" evidence="7">
    <location>
        <begin position="1076"/>
        <end position="1086"/>
    </location>
</feature>
<feature type="region of interest" description="Disordered" evidence="7">
    <location>
        <begin position="219"/>
        <end position="245"/>
    </location>
</feature>
<dbReference type="PANTHER" id="PTHR22928">
    <property type="entry name" value="TELOMERE-ASSOCIATED PROTEIN RIF1"/>
    <property type="match status" value="1"/>
</dbReference>
<dbReference type="Pfam" id="PF12231">
    <property type="entry name" value="Rif1_N"/>
    <property type="match status" value="1"/>
</dbReference>
<dbReference type="InterPro" id="IPR011989">
    <property type="entry name" value="ARM-like"/>
</dbReference>
<feature type="region of interest" description="Disordered" evidence="7">
    <location>
        <begin position="1498"/>
        <end position="1584"/>
    </location>
</feature>
<dbReference type="EMBL" id="ML002374">
    <property type="protein sequence ID" value="RKP38386.1"/>
    <property type="molecule type" value="Genomic_DNA"/>
</dbReference>
<evidence type="ECO:0000313" key="9">
    <source>
        <dbReference type="EMBL" id="RKP38386.1"/>
    </source>
</evidence>
<dbReference type="InterPro" id="IPR016024">
    <property type="entry name" value="ARM-type_fold"/>
</dbReference>
<reference evidence="10" key="1">
    <citation type="journal article" date="2018" name="Nat. Microbiol.">
        <title>Leveraging single-cell genomics to expand the fungal tree of life.</title>
        <authorList>
            <person name="Ahrendt S.R."/>
            <person name="Quandt C.A."/>
            <person name="Ciobanu D."/>
            <person name="Clum A."/>
            <person name="Salamov A."/>
            <person name="Andreopoulos B."/>
            <person name="Cheng J.F."/>
            <person name="Woyke T."/>
            <person name="Pelin A."/>
            <person name="Henrissat B."/>
            <person name="Reynolds N.K."/>
            <person name="Benny G.L."/>
            <person name="Smith M.E."/>
            <person name="James T.Y."/>
            <person name="Grigoriev I.V."/>
        </authorList>
    </citation>
    <scope>NUCLEOTIDE SEQUENCE [LARGE SCALE GENOMIC DNA]</scope>
    <source>
        <strain evidence="10">RSA 468</strain>
    </source>
</reference>